<dbReference type="PANTHER" id="PTHR10357:SF213">
    <property type="entry name" value="ALPHA AMYLASE CATALYTIC REGION"/>
    <property type="match status" value="1"/>
</dbReference>
<evidence type="ECO:0000313" key="3">
    <source>
        <dbReference type="Proteomes" id="UP000243847"/>
    </source>
</evidence>
<dbReference type="AlphaFoldDB" id="A0A173LX02"/>
<name>A0A173LX02_9MICO</name>
<dbReference type="Gene3D" id="3.20.20.80">
    <property type="entry name" value="Glycosidases"/>
    <property type="match status" value="1"/>
</dbReference>
<dbReference type="Proteomes" id="UP000243847">
    <property type="component" value="Chromosome sequence1"/>
</dbReference>
<dbReference type="Gene3D" id="2.60.40.1180">
    <property type="entry name" value="Golgi alpha-mannosidase II"/>
    <property type="match status" value="1"/>
</dbReference>
<dbReference type="RefSeq" id="WP_096382009.1">
    <property type="nucleotide sequence ID" value="NZ_AP017457.1"/>
</dbReference>
<dbReference type="GeneID" id="80452166"/>
<dbReference type="GO" id="GO:0005975">
    <property type="term" value="P:carbohydrate metabolic process"/>
    <property type="evidence" value="ECO:0007669"/>
    <property type="project" value="InterPro"/>
</dbReference>
<dbReference type="KEGG" id="amin:AUMI_19740"/>
<gene>
    <name evidence="2" type="ORF">AUMI_19740</name>
</gene>
<dbReference type="Gene3D" id="1.10.1740.10">
    <property type="match status" value="1"/>
</dbReference>
<feature type="domain" description="Glycosyl hydrolase family 13 catalytic" evidence="1">
    <location>
        <begin position="95"/>
        <end position="535"/>
    </location>
</feature>
<reference evidence="2 3" key="1">
    <citation type="journal article" date="2016" name="Genome Announc.">
        <title>Complete Genome Sequence of Aurantimicrobium minutum Type Strain KNCT, a Planktonic Ultramicrobacterium Isolated from River Water.</title>
        <authorList>
            <person name="Nakai R."/>
            <person name="Fujisawa T."/>
            <person name="Nakamura Y."/>
            <person name="Nishide H."/>
            <person name="Uchiyama I."/>
            <person name="Baba T."/>
            <person name="Toyoda A."/>
            <person name="Fujiyama A."/>
            <person name="Naganuma T."/>
            <person name="Niki H."/>
        </authorList>
    </citation>
    <scope>NUCLEOTIDE SEQUENCE [LARGE SCALE GENOMIC DNA]</scope>
    <source>
        <strain evidence="2 3">KNC</strain>
    </source>
</reference>
<dbReference type="Pfam" id="PF22582">
    <property type="entry name" value="Amylosucrase_C-like"/>
    <property type="match status" value="1"/>
</dbReference>
<evidence type="ECO:0000259" key="1">
    <source>
        <dbReference type="SMART" id="SM00642"/>
    </source>
</evidence>
<dbReference type="InterPro" id="IPR013780">
    <property type="entry name" value="Glyco_hydro_b"/>
</dbReference>
<proteinExistence type="predicted"/>
<dbReference type="InterPro" id="IPR017853">
    <property type="entry name" value="GH"/>
</dbReference>
<dbReference type="InterPro" id="IPR055218">
    <property type="entry name" value="Amylosucrase_C"/>
</dbReference>
<dbReference type="InterPro" id="IPR045857">
    <property type="entry name" value="O16G_dom_2"/>
</dbReference>
<sequence length="642" mass="72070">MYAFPELTAAARAQLQGLIGTSTRGAQDLLDRFDRWGHDLIEAFAQLYPIETALPQMIEVMAVAHLHRDEELQQRDRERVLEQDWFQSEKTIGYVAYADLFAKNLKGINKRIPYLKDLGITYLHLLPILKPRPGANDGGYAVMDYRALREDLGSMKELRSTADKLHDSGISLTLDLVLNHVAQEHVWAEKARAGDATYREYFYVYPDRTIPDEFEKTLLEVFPDFAPGNFTWDDKLQGWVWTTFNSYQWDVNWSNPAVFCEYADIIANLANHGVDCIRLDAIAFMWKRMGTICQGEPEVHVITQALRAFARILCPSMIFKAEAIVGPAQVGAYFGEGKHAGKVSDLAYHNSLMVQIWSAIAAKDTSLMVHTMSRFSGLPNTTAWGVYLRCHDDIGWAIDDTDAHEVGLNGHDHRLFLAEYFEGNFFGSLATGQPFMPDPVSGERRTSGTGASLAGIEKAIKLKDEMLLNQAIDRYLCAYTMVFGFAGIPLLYMGDEIGLLNDHSYLKDETKKEDNRWIHRPKMNWRVADAAAAGELDDKPAGRIYNRIKHVIDVRKSLPSLHASVATTVRAGSGKGVVIFDRKHPAGDLIEVYNLSESSRWLGSQELGGMTGKVTDHLTGHTFEIGNGVPLAPYEVRWFSQA</sequence>
<dbReference type="SMART" id="SM00642">
    <property type="entry name" value="Aamy"/>
    <property type="match status" value="1"/>
</dbReference>
<dbReference type="InterPro" id="IPR006047">
    <property type="entry name" value="GH13_cat_dom"/>
</dbReference>
<dbReference type="InterPro" id="IPR044077">
    <property type="entry name" value="Amylosucrase"/>
</dbReference>
<dbReference type="GO" id="GO:0047669">
    <property type="term" value="F:amylosucrase activity"/>
    <property type="evidence" value="ECO:0007669"/>
    <property type="project" value="InterPro"/>
</dbReference>
<dbReference type="CDD" id="cd11324">
    <property type="entry name" value="AmyAc_Amylosucrase"/>
    <property type="match status" value="1"/>
</dbReference>
<dbReference type="SUPFAM" id="SSF51011">
    <property type="entry name" value="Glycosyl hydrolase domain"/>
    <property type="match status" value="1"/>
</dbReference>
<evidence type="ECO:0000313" key="2">
    <source>
        <dbReference type="EMBL" id="BAU99516.1"/>
    </source>
</evidence>
<dbReference type="PANTHER" id="PTHR10357">
    <property type="entry name" value="ALPHA-AMYLASE FAMILY MEMBER"/>
    <property type="match status" value="1"/>
</dbReference>
<organism evidence="2 3">
    <name type="scientific">Aurantimicrobium minutum</name>
    <dbReference type="NCBI Taxonomy" id="708131"/>
    <lineage>
        <taxon>Bacteria</taxon>
        <taxon>Bacillati</taxon>
        <taxon>Actinomycetota</taxon>
        <taxon>Actinomycetes</taxon>
        <taxon>Micrococcales</taxon>
        <taxon>Microbacteriaceae</taxon>
        <taxon>Aurantimicrobium</taxon>
    </lineage>
</organism>
<protein>
    <submittedName>
        <fullName evidence="2">Amylosucrase</fullName>
    </submittedName>
</protein>
<dbReference type="SUPFAM" id="SSF51445">
    <property type="entry name" value="(Trans)glycosidases"/>
    <property type="match status" value="1"/>
</dbReference>
<dbReference type="Gene3D" id="3.90.400.10">
    <property type="entry name" value="Oligo-1,6-glucosidase, Domain 2"/>
    <property type="match status" value="1"/>
</dbReference>
<dbReference type="EMBL" id="AP017457">
    <property type="protein sequence ID" value="BAU99516.1"/>
    <property type="molecule type" value="Genomic_DNA"/>
</dbReference>
<accession>A0A173LX02</accession>
<dbReference type="Pfam" id="PF00128">
    <property type="entry name" value="Alpha-amylase"/>
    <property type="match status" value="1"/>
</dbReference>
<dbReference type="OrthoDB" id="9043248at2"/>